<dbReference type="RefSeq" id="WP_133213161.1">
    <property type="nucleotide sequence ID" value="NZ_SMSE01000003.1"/>
</dbReference>
<dbReference type="Proteomes" id="UP000295554">
    <property type="component" value="Unassembled WGS sequence"/>
</dbReference>
<dbReference type="AlphaFoldDB" id="A0A4V2ZX06"/>
<organism evidence="2 3">
    <name type="scientific">Seongchinamella unica</name>
    <dbReference type="NCBI Taxonomy" id="2547392"/>
    <lineage>
        <taxon>Bacteria</taxon>
        <taxon>Pseudomonadati</taxon>
        <taxon>Pseudomonadota</taxon>
        <taxon>Gammaproteobacteria</taxon>
        <taxon>Cellvibrionales</taxon>
        <taxon>Halieaceae</taxon>
        <taxon>Seongchinamella</taxon>
    </lineage>
</organism>
<keyword evidence="3" id="KW-1185">Reference proteome</keyword>
<keyword evidence="1" id="KW-0732">Signal</keyword>
<evidence type="ECO:0000313" key="2">
    <source>
        <dbReference type="EMBL" id="TDG12403.1"/>
    </source>
</evidence>
<sequence>MKLTLSLLVICLWATTGLAQELTPRAYWPAPQGTRVLTLGAVYTDGDTVPDPSLPVTGFDSKIATGLVAYLQTLDLFGRTSNLIIEQAYSFGETTVSFPGGGTVERDYRGAGDVAATLSVNLMGAPAMNPQQFADLRRNPRPILGASLKLVAPTGRYDEDKLLNVGSNRWAAKAELGYMTVLHPQWLLEFELGVWVFDNNDDFLGMTRKQGSIKSLEFHLVRRFSPGFWGSLDVNGYRGGQSEVDGRRLDDLQRDSKMGFTLTYPFARKHALRFSYAKGSVNDSKENFDTFLLSYSRVF</sequence>
<feature type="chain" id="PRO_5020283985" evidence="1">
    <location>
        <begin position="20"/>
        <end position="299"/>
    </location>
</feature>
<proteinExistence type="predicted"/>
<reference evidence="2 3" key="1">
    <citation type="submission" date="2019-03" db="EMBL/GenBank/DDBJ databases">
        <title>Seongchinamella monodicae gen. nov., sp. nov., a novel member of the Gammaproteobacteria isolated from a tidal mudflat of beach.</title>
        <authorList>
            <person name="Yang H.G."/>
            <person name="Kang J.W."/>
            <person name="Lee S.D."/>
        </authorList>
    </citation>
    <scope>NUCLEOTIDE SEQUENCE [LARGE SCALE GENOMIC DNA]</scope>
    <source>
        <strain evidence="2 3">GH4-78</strain>
    </source>
</reference>
<accession>A0A4V2ZX06</accession>
<dbReference type="OrthoDB" id="191143at2"/>
<evidence type="ECO:0000256" key="1">
    <source>
        <dbReference type="SAM" id="SignalP"/>
    </source>
</evidence>
<feature type="signal peptide" evidence="1">
    <location>
        <begin position="1"/>
        <end position="19"/>
    </location>
</feature>
<gene>
    <name evidence="2" type="ORF">E2F43_12375</name>
</gene>
<name>A0A4V2ZX06_9GAMM</name>
<comment type="caution">
    <text evidence="2">The sequence shown here is derived from an EMBL/GenBank/DDBJ whole genome shotgun (WGS) entry which is preliminary data.</text>
</comment>
<evidence type="ECO:0000313" key="3">
    <source>
        <dbReference type="Proteomes" id="UP000295554"/>
    </source>
</evidence>
<dbReference type="EMBL" id="SMSE01000003">
    <property type="protein sequence ID" value="TDG12403.1"/>
    <property type="molecule type" value="Genomic_DNA"/>
</dbReference>
<dbReference type="InterPro" id="IPR025737">
    <property type="entry name" value="FApF"/>
</dbReference>
<protein>
    <submittedName>
        <fullName evidence="2">Transporter</fullName>
    </submittedName>
</protein>
<dbReference type="Pfam" id="PF13557">
    <property type="entry name" value="Phenol_MetA_deg"/>
    <property type="match status" value="1"/>
</dbReference>